<protein>
    <recommendedName>
        <fullName evidence="5">3-oxoacyl-[acyl-carrier-protein] reductase</fullName>
    </recommendedName>
</protein>
<dbReference type="SUPFAM" id="SSF51735">
    <property type="entry name" value="NAD(P)-binding Rossmann-fold domains"/>
    <property type="match status" value="1"/>
</dbReference>
<keyword evidence="2" id="KW-0560">Oxidoreductase</keyword>
<sequence length="246" mass="26180">MSKTAIITGGSRGIGNAMSRKLGEMGYNVVINYVSDTSKVISEDLAKDIEEKYGVDTLVVRADVSQYEDCEALVKAATDKFGEEIDVLVNNAGITNNSNFLDITKEKYTAVINTNLMSLLHMCHLTLPYMVDHDSCIINTSSIGGLIGVVNQADYCAAKSGVLGLTRALALEFAGRKVRVNAIAPGMIMSDMLKGVNQEELNALAAGIPLGKIGDVSDISGCMEYIINAPYVTGQTISPNGGFVMP</sequence>
<organism evidence="3 4">
    <name type="scientific">Enterococcus pallens ATCC BAA-351</name>
    <dbReference type="NCBI Taxonomy" id="1158607"/>
    <lineage>
        <taxon>Bacteria</taxon>
        <taxon>Bacillati</taxon>
        <taxon>Bacillota</taxon>
        <taxon>Bacilli</taxon>
        <taxon>Lactobacillales</taxon>
        <taxon>Enterococcaceae</taxon>
        <taxon>Enterococcus</taxon>
    </lineage>
</organism>
<comment type="similarity">
    <text evidence="1">Belongs to the short-chain dehydrogenases/reductases (SDR) family.</text>
</comment>
<accession>R2SV00</accession>
<dbReference type="PRINTS" id="PR00081">
    <property type="entry name" value="GDHRDH"/>
</dbReference>
<evidence type="ECO:0000313" key="3">
    <source>
        <dbReference type="EMBL" id="EOH91894.1"/>
    </source>
</evidence>
<dbReference type="PANTHER" id="PTHR42879">
    <property type="entry name" value="3-OXOACYL-(ACYL-CARRIER-PROTEIN) REDUCTASE"/>
    <property type="match status" value="1"/>
</dbReference>
<dbReference type="InterPro" id="IPR050259">
    <property type="entry name" value="SDR"/>
</dbReference>
<evidence type="ECO:0000256" key="1">
    <source>
        <dbReference type="ARBA" id="ARBA00006484"/>
    </source>
</evidence>
<comment type="caution">
    <text evidence="3">The sequence shown here is derived from an EMBL/GenBank/DDBJ whole genome shotgun (WGS) entry which is preliminary data.</text>
</comment>
<reference evidence="3 4" key="1">
    <citation type="submission" date="2013-02" db="EMBL/GenBank/DDBJ databases">
        <title>The Genome Sequence of Enterococcus pallens BAA-351.</title>
        <authorList>
            <consortium name="The Broad Institute Genome Sequencing Platform"/>
            <consortium name="The Broad Institute Genome Sequencing Center for Infectious Disease"/>
            <person name="Earl A.M."/>
            <person name="Gilmore M.S."/>
            <person name="Lebreton F."/>
            <person name="Walker B."/>
            <person name="Young S.K."/>
            <person name="Zeng Q."/>
            <person name="Gargeya S."/>
            <person name="Fitzgerald M."/>
            <person name="Haas B."/>
            <person name="Abouelleil A."/>
            <person name="Alvarado L."/>
            <person name="Arachchi H.M."/>
            <person name="Berlin A.M."/>
            <person name="Chapman S.B."/>
            <person name="Dewar J."/>
            <person name="Goldberg J."/>
            <person name="Griggs A."/>
            <person name="Gujja S."/>
            <person name="Hansen M."/>
            <person name="Howarth C."/>
            <person name="Imamovic A."/>
            <person name="Larimer J."/>
            <person name="McCowan C."/>
            <person name="Murphy C."/>
            <person name="Neiman D."/>
            <person name="Pearson M."/>
            <person name="Priest M."/>
            <person name="Roberts A."/>
            <person name="Saif S."/>
            <person name="Shea T."/>
            <person name="Sisk P."/>
            <person name="Sykes S."/>
            <person name="Wortman J."/>
            <person name="Nusbaum C."/>
            <person name="Birren B."/>
        </authorList>
    </citation>
    <scope>NUCLEOTIDE SEQUENCE [LARGE SCALE GENOMIC DNA]</scope>
    <source>
        <strain evidence="3 4">ATCC BAA-351</strain>
    </source>
</reference>
<evidence type="ECO:0000256" key="2">
    <source>
        <dbReference type="ARBA" id="ARBA00023002"/>
    </source>
</evidence>
<dbReference type="eggNOG" id="COG1028">
    <property type="taxonomic scope" value="Bacteria"/>
</dbReference>
<dbReference type="OrthoDB" id="9805904at2"/>
<dbReference type="Proteomes" id="UP000013782">
    <property type="component" value="Unassembled WGS sequence"/>
</dbReference>
<dbReference type="InterPro" id="IPR002347">
    <property type="entry name" value="SDR_fam"/>
</dbReference>
<dbReference type="RefSeq" id="WP_010758178.1">
    <property type="nucleotide sequence ID" value="NZ_ASWD01000001.1"/>
</dbReference>
<dbReference type="PANTHER" id="PTHR42879:SF2">
    <property type="entry name" value="3-OXOACYL-[ACYL-CARRIER-PROTEIN] REDUCTASE FABG"/>
    <property type="match status" value="1"/>
</dbReference>
<dbReference type="PROSITE" id="PS00061">
    <property type="entry name" value="ADH_SHORT"/>
    <property type="match status" value="1"/>
</dbReference>
<proteinExistence type="inferred from homology"/>
<evidence type="ECO:0000313" key="4">
    <source>
        <dbReference type="Proteomes" id="UP000013782"/>
    </source>
</evidence>
<dbReference type="AlphaFoldDB" id="R2SV00"/>
<name>R2SV00_9ENTE</name>
<dbReference type="STRING" id="160454.RV10_GL004944"/>
<dbReference type="Pfam" id="PF13561">
    <property type="entry name" value="adh_short_C2"/>
    <property type="match status" value="1"/>
</dbReference>
<dbReference type="EMBL" id="AJAQ01000033">
    <property type="protein sequence ID" value="EOH91894.1"/>
    <property type="molecule type" value="Genomic_DNA"/>
</dbReference>
<dbReference type="InterPro" id="IPR036291">
    <property type="entry name" value="NAD(P)-bd_dom_sf"/>
</dbReference>
<dbReference type="Gene3D" id="3.40.50.720">
    <property type="entry name" value="NAD(P)-binding Rossmann-like Domain"/>
    <property type="match status" value="1"/>
</dbReference>
<dbReference type="GO" id="GO:0032787">
    <property type="term" value="P:monocarboxylic acid metabolic process"/>
    <property type="evidence" value="ECO:0007669"/>
    <property type="project" value="UniProtKB-ARBA"/>
</dbReference>
<keyword evidence="4" id="KW-1185">Reference proteome</keyword>
<dbReference type="GO" id="GO:0016491">
    <property type="term" value="F:oxidoreductase activity"/>
    <property type="evidence" value="ECO:0007669"/>
    <property type="project" value="UniProtKB-KW"/>
</dbReference>
<dbReference type="HOGENOM" id="CLU_010194_1_3_9"/>
<dbReference type="PATRIC" id="fig|1158607.3.peg.3185"/>
<dbReference type="PRINTS" id="PR00080">
    <property type="entry name" value="SDRFAMILY"/>
</dbReference>
<dbReference type="FunFam" id="3.40.50.720:FF:000173">
    <property type="entry name" value="3-oxoacyl-[acyl-carrier protein] reductase"/>
    <property type="match status" value="1"/>
</dbReference>
<gene>
    <name evidence="3" type="ORF">UAU_03196</name>
</gene>
<dbReference type="InterPro" id="IPR020904">
    <property type="entry name" value="Sc_DH/Rdtase_CS"/>
</dbReference>
<evidence type="ECO:0008006" key="5">
    <source>
        <dbReference type="Google" id="ProtNLM"/>
    </source>
</evidence>